<dbReference type="Proteomes" id="UP000319801">
    <property type="component" value="Unassembled WGS sequence"/>
</dbReference>
<dbReference type="AlphaFoldDB" id="A0A556UGB0"/>
<protein>
    <submittedName>
        <fullName evidence="1">Uncharacterized protein</fullName>
    </submittedName>
</protein>
<reference evidence="1 2" key="1">
    <citation type="journal article" date="2019" name="Genome Biol. Evol.">
        <title>Whole-Genome Sequencing of the Giant Devil Catfish, Bagarius yarrelli.</title>
        <authorList>
            <person name="Jiang W."/>
            <person name="Lv Y."/>
            <person name="Cheng L."/>
            <person name="Yang K."/>
            <person name="Chao B."/>
            <person name="Wang X."/>
            <person name="Li Y."/>
            <person name="Pan X."/>
            <person name="You X."/>
            <person name="Zhang Y."/>
            <person name="Yang J."/>
            <person name="Li J."/>
            <person name="Zhang X."/>
            <person name="Liu S."/>
            <person name="Sun C."/>
            <person name="Yang J."/>
            <person name="Shi Q."/>
        </authorList>
    </citation>
    <scope>NUCLEOTIDE SEQUENCE [LARGE SCALE GENOMIC DNA]</scope>
    <source>
        <strain evidence="1">JWS20170419001</strain>
        <tissue evidence="1">Muscle</tissue>
    </source>
</reference>
<dbReference type="OrthoDB" id="2506647at2759"/>
<evidence type="ECO:0000313" key="1">
    <source>
        <dbReference type="EMBL" id="TSO88104.1"/>
    </source>
</evidence>
<comment type="caution">
    <text evidence="1">The sequence shown here is derived from an EMBL/GenBank/DDBJ whole genome shotgun (WGS) entry which is preliminary data.</text>
</comment>
<name>A0A556UGB0_BAGYA</name>
<organism evidence="1 2">
    <name type="scientific">Bagarius yarrelli</name>
    <name type="common">Goonch</name>
    <name type="synonym">Bagrus yarrelli</name>
    <dbReference type="NCBI Taxonomy" id="175774"/>
    <lineage>
        <taxon>Eukaryota</taxon>
        <taxon>Metazoa</taxon>
        <taxon>Chordata</taxon>
        <taxon>Craniata</taxon>
        <taxon>Vertebrata</taxon>
        <taxon>Euteleostomi</taxon>
        <taxon>Actinopterygii</taxon>
        <taxon>Neopterygii</taxon>
        <taxon>Teleostei</taxon>
        <taxon>Ostariophysi</taxon>
        <taxon>Siluriformes</taxon>
        <taxon>Sisoridae</taxon>
        <taxon>Sisorinae</taxon>
        <taxon>Bagarius</taxon>
    </lineage>
</organism>
<sequence>MVKLQEQRHAARHNDENHSVMSRMLSLTHRVHGQAHDEDIFIRLYLQTALLSIIESTYRLCIDHLKIFEMFFPAFILLTVVCVQRTSQNQPGPLKFEFLTDEDRRFCRGGLQISYPDVDIRKCKIIAQEFRKKISKEWGPPQVQVASAHKLAFRPLTLAADHCGNKRPSGSAAGTGCHFAPMVTPTSLPY</sequence>
<accession>A0A556UGB0</accession>
<evidence type="ECO:0000313" key="2">
    <source>
        <dbReference type="Proteomes" id="UP000319801"/>
    </source>
</evidence>
<keyword evidence="2" id="KW-1185">Reference proteome</keyword>
<proteinExistence type="predicted"/>
<dbReference type="EMBL" id="VCAZ01000071">
    <property type="protein sequence ID" value="TSO88104.1"/>
    <property type="molecule type" value="Genomic_DNA"/>
</dbReference>
<gene>
    <name evidence="1" type="ORF">Baya_10551</name>
</gene>